<name>T0R6A5_SAPDV</name>
<evidence type="ECO:0000256" key="1">
    <source>
        <dbReference type="ARBA" id="ARBA00004173"/>
    </source>
</evidence>
<dbReference type="Proteomes" id="UP000030762">
    <property type="component" value="Unassembled WGS sequence"/>
</dbReference>
<dbReference type="eggNOG" id="ENOG502SBZE">
    <property type="taxonomic scope" value="Eukaryota"/>
</dbReference>
<dbReference type="VEuPathDB" id="FungiDB:SDRG_14667"/>
<evidence type="ECO:0000313" key="7">
    <source>
        <dbReference type="Proteomes" id="UP000030762"/>
    </source>
</evidence>
<comment type="similarity">
    <text evidence="2 5">Belongs to the CMC family.</text>
</comment>
<keyword evidence="4" id="KW-1015">Disulfide bond</keyword>
<evidence type="ECO:0000256" key="2">
    <source>
        <dbReference type="ARBA" id="ARBA00007347"/>
    </source>
</evidence>
<dbReference type="OMA" id="ICHEENP"/>
<dbReference type="Pfam" id="PF08583">
    <property type="entry name" value="Cmc1"/>
    <property type="match status" value="1"/>
</dbReference>
<dbReference type="STRING" id="1156394.T0R6A5"/>
<dbReference type="OrthoDB" id="532630at2759"/>
<evidence type="ECO:0000256" key="4">
    <source>
        <dbReference type="ARBA" id="ARBA00023157"/>
    </source>
</evidence>
<evidence type="ECO:0000256" key="3">
    <source>
        <dbReference type="ARBA" id="ARBA00023128"/>
    </source>
</evidence>
<proteinExistence type="inferred from homology"/>
<reference evidence="6 7" key="1">
    <citation type="submission" date="2012-04" db="EMBL/GenBank/DDBJ databases">
        <title>The Genome Sequence of Saprolegnia declina VS20.</title>
        <authorList>
            <consortium name="The Broad Institute Genome Sequencing Platform"/>
            <person name="Russ C."/>
            <person name="Nusbaum C."/>
            <person name="Tyler B."/>
            <person name="van West P."/>
            <person name="Dieguez-Uribeondo J."/>
            <person name="de Bruijn I."/>
            <person name="Tripathy S."/>
            <person name="Jiang R."/>
            <person name="Young S.K."/>
            <person name="Zeng Q."/>
            <person name="Gargeya S."/>
            <person name="Fitzgerald M."/>
            <person name="Haas B."/>
            <person name="Abouelleil A."/>
            <person name="Alvarado L."/>
            <person name="Arachchi H.M."/>
            <person name="Berlin A."/>
            <person name="Chapman S.B."/>
            <person name="Goldberg J."/>
            <person name="Griggs A."/>
            <person name="Gujja S."/>
            <person name="Hansen M."/>
            <person name="Howarth C."/>
            <person name="Imamovic A."/>
            <person name="Larimer J."/>
            <person name="McCowen C."/>
            <person name="Montmayeur A."/>
            <person name="Murphy C."/>
            <person name="Neiman D."/>
            <person name="Pearson M."/>
            <person name="Priest M."/>
            <person name="Roberts A."/>
            <person name="Saif S."/>
            <person name="Shea T."/>
            <person name="Sisk P."/>
            <person name="Sykes S."/>
            <person name="Wortman J."/>
            <person name="Nusbaum C."/>
            <person name="Birren B."/>
        </authorList>
    </citation>
    <scope>NUCLEOTIDE SEQUENCE [LARGE SCALE GENOMIC DNA]</scope>
    <source>
        <strain evidence="6 7">VS20</strain>
    </source>
</reference>
<dbReference type="AlphaFoldDB" id="T0R6A5"/>
<dbReference type="PANTHER" id="PTHR22977:SF1">
    <property type="entry name" value="COX ASSEMBLY MITOCHONDRIAL PROTEIN 2 HOMOLOG"/>
    <property type="match status" value="1"/>
</dbReference>
<dbReference type="PANTHER" id="PTHR22977">
    <property type="entry name" value="COX ASSEMBLY MITOCHONDRIAL PROTEIN"/>
    <property type="match status" value="1"/>
</dbReference>
<evidence type="ECO:0000313" key="6">
    <source>
        <dbReference type="EMBL" id="EQC27618.1"/>
    </source>
</evidence>
<dbReference type="InParanoid" id="T0R6A5"/>
<accession>T0R6A5</accession>
<dbReference type="GO" id="GO:0005739">
    <property type="term" value="C:mitochondrion"/>
    <property type="evidence" value="ECO:0007669"/>
    <property type="project" value="UniProtKB-SubCell"/>
</dbReference>
<keyword evidence="7" id="KW-1185">Reference proteome</keyword>
<gene>
    <name evidence="6" type="ORF">SDRG_14667</name>
</gene>
<protein>
    <recommendedName>
        <fullName evidence="5">COX assembly mitochondrial protein</fullName>
    </recommendedName>
</protein>
<organism evidence="6 7">
    <name type="scientific">Saprolegnia diclina (strain VS20)</name>
    <dbReference type="NCBI Taxonomy" id="1156394"/>
    <lineage>
        <taxon>Eukaryota</taxon>
        <taxon>Sar</taxon>
        <taxon>Stramenopiles</taxon>
        <taxon>Oomycota</taxon>
        <taxon>Saprolegniomycetes</taxon>
        <taxon>Saprolegniales</taxon>
        <taxon>Saprolegniaceae</taxon>
        <taxon>Saprolegnia</taxon>
    </lineage>
</organism>
<comment type="subcellular location">
    <subcellularLocation>
        <location evidence="1 5">Mitochondrion</location>
    </subcellularLocation>
</comment>
<dbReference type="GeneID" id="19955394"/>
<keyword evidence="3 5" id="KW-0496">Mitochondrion</keyword>
<dbReference type="RefSeq" id="XP_008619038.1">
    <property type="nucleotide sequence ID" value="XM_008620816.1"/>
</dbReference>
<dbReference type="InterPro" id="IPR013892">
    <property type="entry name" value="Cyt_c_biogenesis_Cmc1-like"/>
</dbReference>
<sequence length="82" mass="9536">MHSSLDRPHPECQEIVDALRICHEENPFLKFGGACNDIKAALNQCFAKETHHRRKINLEKARKFNKIYEEDKDERRKAASSA</sequence>
<dbReference type="EMBL" id="JH767206">
    <property type="protein sequence ID" value="EQC27618.1"/>
    <property type="molecule type" value="Genomic_DNA"/>
</dbReference>
<evidence type="ECO:0000256" key="5">
    <source>
        <dbReference type="RuleBase" id="RU364104"/>
    </source>
</evidence>